<evidence type="ECO:0000313" key="2">
    <source>
        <dbReference type="Proteomes" id="UP000005824"/>
    </source>
</evidence>
<keyword evidence="2" id="KW-1185">Reference proteome</keyword>
<dbReference type="Proteomes" id="UP000005824">
    <property type="component" value="Unassembled WGS sequence"/>
</dbReference>
<dbReference type="EMBL" id="ABVL01000026">
    <property type="protein sequence ID" value="EDY16881.1"/>
    <property type="molecule type" value="Genomic_DNA"/>
</dbReference>
<protein>
    <submittedName>
        <fullName evidence="1">Uncharacterized protein</fullName>
    </submittedName>
</protein>
<sequence>MNCPGLQDHLNLPAEARMILKFLCPQCGQKISVDTPVRAQTPKTEEQKQ</sequence>
<evidence type="ECO:0000313" key="1">
    <source>
        <dbReference type="EMBL" id="EDY16881.1"/>
    </source>
</evidence>
<gene>
    <name evidence="1" type="ORF">CfE428DRAFT_5510</name>
</gene>
<proteinExistence type="predicted"/>
<dbReference type="STRING" id="497964.CfE428DRAFT_5510"/>
<organism evidence="1 2">
    <name type="scientific">Chthoniobacter flavus Ellin428</name>
    <dbReference type="NCBI Taxonomy" id="497964"/>
    <lineage>
        <taxon>Bacteria</taxon>
        <taxon>Pseudomonadati</taxon>
        <taxon>Verrucomicrobiota</taxon>
        <taxon>Spartobacteria</taxon>
        <taxon>Chthoniobacterales</taxon>
        <taxon>Chthoniobacteraceae</taxon>
        <taxon>Chthoniobacter</taxon>
    </lineage>
</organism>
<reference evidence="1 2" key="1">
    <citation type="journal article" date="2011" name="J. Bacteriol.">
        <title>Genome sequence of Chthoniobacter flavus Ellin428, an aerobic heterotrophic soil bacterium.</title>
        <authorList>
            <person name="Kant R."/>
            <person name="van Passel M.W."/>
            <person name="Palva A."/>
            <person name="Lucas S."/>
            <person name="Lapidus A."/>
            <person name="Glavina Del Rio T."/>
            <person name="Dalin E."/>
            <person name="Tice H."/>
            <person name="Bruce D."/>
            <person name="Goodwin L."/>
            <person name="Pitluck S."/>
            <person name="Larimer F.W."/>
            <person name="Land M.L."/>
            <person name="Hauser L."/>
            <person name="Sangwan P."/>
            <person name="de Vos W.M."/>
            <person name="Janssen P.H."/>
            <person name="Smidt H."/>
        </authorList>
    </citation>
    <scope>NUCLEOTIDE SEQUENCE [LARGE SCALE GENOMIC DNA]</scope>
    <source>
        <strain evidence="1 2">Ellin428</strain>
    </source>
</reference>
<name>B4D9C0_9BACT</name>
<comment type="caution">
    <text evidence="1">The sequence shown here is derived from an EMBL/GenBank/DDBJ whole genome shotgun (WGS) entry which is preliminary data.</text>
</comment>
<accession>B4D9C0</accession>
<dbReference type="InParanoid" id="B4D9C0"/>
<dbReference type="AlphaFoldDB" id="B4D9C0"/>